<dbReference type="Proteomes" id="UP001189429">
    <property type="component" value="Unassembled WGS sequence"/>
</dbReference>
<name>A0ABN9Q3J1_9DINO</name>
<evidence type="ECO:0000313" key="3">
    <source>
        <dbReference type="EMBL" id="CAK0800282.1"/>
    </source>
</evidence>
<feature type="region of interest" description="Disordered" evidence="1">
    <location>
        <begin position="41"/>
        <end position="240"/>
    </location>
</feature>
<organism evidence="3 4">
    <name type="scientific">Prorocentrum cordatum</name>
    <dbReference type="NCBI Taxonomy" id="2364126"/>
    <lineage>
        <taxon>Eukaryota</taxon>
        <taxon>Sar</taxon>
        <taxon>Alveolata</taxon>
        <taxon>Dinophyceae</taxon>
        <taxon>Prorocentrales</taxon>
        <taxon>Prorocentraceae</taxon>
        <taxon>Prorocentrum</taxon>
    </lineage>
</organism>
<keyword evidence="2" id="KW-0472">Membrane</keyword>
<feature type="compositionally biased region" description="Basic residues" evidence="1">
    <location>
        <begin position="151"/>
        <end position="175"/>
    </location>
</feature>
<reference evidence="3" key="1">
    <citation type="submission" date="2023-10" db="EMBL/GenBank/DDBJ databases">
        <authorList>
            <person name="Chen Y."/>
            <person name="Shah S."/>
            <person name="Dougan E. K."/>
            <person name="Thang M."/>
            <person name="Chan C."/>
        </authorList>
    </citation>
    <scope>NUCLEOTIDE SEQUENCE [LARGE SCALE GENOMIC DNA]</scope>
</reference>
<evidence type="ECO:0000256" key="2">
    <source>
        <dbReference type="SAM" id="Phobius"/>
    </source>
</evidence>
<feature type="non-terminal residue" evidence="3">
    <location>
        <position position="441"/>
    </location>
</feature>
<feature type="compositionally biased region" description="Pro residues" evidence="1">
    <location>
        <begin position="139"/>
        <end position="150"/>
    </location>
</feature>
<protein>
    <submittedName>
        <fullName evidence="3">Uncharacterized protein</fullName>
    </submittedName>
</protein>
<keyword evidence="2" id="KW-0812">Transmembrane</keyword>
<dbReference type="EMBL" id="CAUYUJ010002326">
    <property type="protein sequence ID" value="CAK0800282.1"/>
    <property type="molecule type" value="Genomic_DNA"/>
</dbReference>
<feature type="non-terminal residue" evidence="3">
    <location>
        <position position="1"/>
    </location>
</feature>
<sequence>FGSRQLLSEAPCRPPRAAFFSIFPWATPGAQDQFSRCTFRPQAPFRGQASPSRPRLRCAASPRRAPSSIGTLLPRRAWRTSSPQPPRPAPRPAGWSLPGSPQLLPCWAGWRPGERRGGPRGPGRPRAAAPQRAPRCPCGAPPRCAPPSPRRSPRRRAPRRRQRRAPRSRWSRRGTSRRERMGWTTTSSSSSSDASPSRRSRSRGSSASPARGPTGSCGEASSSRTATSTRGGSQGLRGRAADLISSPSPRLAARPRALSRLFALLLNVLWGIASVCCCLGQCTVHLWARRRSSPWRCTHIGTDADSRFCLMRPPHLRLCVFFWCVLLFGVAFCLFLISRYLSLCLTLSLPLSPRVQACLFNARQPRGWITPGIELSSGYSCPWAAQRCLSDPFAVVGKRATADTRSETAGGLLVVASMAPLASMGKTYLVSPRRWSLHCRD</sequence>
<keyword evidence="4" id="KW-1185">Reference proteome</keyword>
<feature type="transmembrane region" description="Helical" evidence="2">
    <location>
        <begin position="320"/>
        <end position="341"/>
    </location>
</feature>
<feature type="compositionally biased region" description="Low complexity" evidence="1">
    <location>
        <begin position="187"/>
        <end position="213"/>
    </location>
</feature>
<feature type="transmembrane region" description="Helical" evidence="2">
    <location>
        <begin position="261"/>
        <end position="288"/>
    </location>
</feature>
<gene>
    <name evidence="3" type="ORF">PCOR1329_LOCUS8469</name>
</gene>
<evidence type="ECO:0000256" key="1">
    <source>
        <dbReference type="SAM" id="MobiDB-lite"/>
    </source>
</evidence>
<proteinExistence type="predicted"/>
<accession>A0ABN9Q3J1</accession>
<feature type="compositionally biased region" description="Low complexity" evidence="1">
    <location>
        <begin position="220"/>
        <end position="231"/>
    </location>
</feature>
<evidence type="ECO:0000313" key="4">
    <source>
        <dbReference type="Proteomes" id="UP001189429"/>
    </source>
</evidence>
<feature type="compositionally biased region" description="Low complexity" evidence="1">
    <location>
        <begin position="124"/>
        <end position="138"/>
    </location>
</feature>
<keyword evidence="2" id="KW-1133">Transmembrane helix</keyword>
<comment type="caution">
    <text evidence="3">The sequence shown here is derived from an EMBL/GenBank/DDBJ whole genome shotgun (WGS) entry which is preliminary data.</text>
</comment>